<keyword evidence="6" id="KW-1133">Transmembrane helix</keyword>
<dbReference type="RefSeq" id="WP_120193082.1">
    <property type="nucleotide sequence ID" value="NZ_RAPK01000008.1"/>
</dbReference>
<evidence type="ECO:0000313" key="10">
    <source>
        <dbReference type="Proteomes" id="UP000285120"/>
    </source>
</evidence>
<evidence type="ECO:0000256" key="3">
    <source>
        <dbReference type="ARBA" id="ARBA00022525"/>
    </source>
</evidence>
<gene>
    <name evidence="9" type="ORF">ATL39_1898</name>
</gene>
<keyword evidence="3" id="KW-0964">Secreted</keyword>
<reference evidence="9 10" key="1">
    <citation type="submission" date="2018-09" db="EMBL/GenBank/DDBJ databases">
        <title>Genomic Encyclopedia of Archaeal and Bacterial Type Strains, Phase II (KMG-II): from individual species to whole genera.</title>
        <authorList>
            <person name="Goeker M."/>
        </authorList>
    </citation>
    <scope>NUCLEOTIDE SEQUENCE [LARGE SCALE GENOMIC DNA]</scope>
    <source>
        <strain evidence="9 10">DSM 17008</strain>
    </source>
</reference>
<evidence type="ECO:0000259" key="8">
    <source>
        <dbReference type="PROSITE" id="PS50847"/>
    </source>
</evidence>
<feature type="transmembrane region" description="Helical" evidence="6">
    <location>
        <begin position="423"/>
        <end position="444"/>
    </location>
</feature>
<comment type="caution">
    <text evidence="9">The sequence shown here is derived from an EMBL/GenBank/DDBJ whole genome shotgun (WGS) entry which is preliminary data.</text>
</comment>
<name>A0A419V5F1_9BACL</name>
<protein>
    <recommendedName>
        <fullName evidence="8">Gram-positive cocci surface proteins LPxTG domain-containing protein</fullName>
    </recommendedName>
</protein>
<evidence type="ECO:0000256" key="1">
    <source>
        <dbReference type="ARBA" id="ARBA00004168"/>
    </source>
</evidence>
<dbReference type="AlphaFoldDB" id="A0A419V5F1"/>
<comment type="subcellular location">
    <subcellularLocation>
        <location evidence="1">Secreted</location>
        <location evidence="1">Cell wall</location>
        <topology evidence="1">Peptidoglycan-anchor</topology>
    </subcellularLocation>
</comment>
<dbReference type="Proteomes" id="UP000285120">
    <property type="component" value="Unassembled WGS sequence"/>
</dbReference>
<dbReference type="EMBL" id="RAPK01000008">
    <property type="protein sequence ID" value="RKD73596.1"/>
    <property type="molecule type" value="Genomic_DNA"/>
</dbReference>
<keyword evidence="6" id="KW-0812">Transmembrane</keyword>
<keyword evidence="10" id="KW-1185">Reference proteome</keyword>
<dbReference type="InterPro" id="IPR019931">
    <property type="entry name" value="LPXTG_anchor"/>
</dbReference>
<keyword evidence="6" id="KW-0472">Membrane</keyword>
<evidence type="ECO:0000256" key="6">
    <source>
        <dbReference type="SAM" id="Phobius"/>
    </source>
</evidence>
<evidence type="ECO:0000256" key="2">
    <source>
        <dbReference type="ARBA" id="ARBA00022512"/>
    </source>
</evidence>
<feature type="chain" id="PRO_5019107213" description="Gram-positive cocci surface proteins LPxTG domain-containing protein" evidence="7">
    <location>
        <begin position="24"/>
        <end position="450"/>
    </location>
</feature>
<dbReference type="OrthoDB" id="2657432at2"/>
<accession>A0A419V5F1</accession>
<keyword evidence="4 7" id="KW-0732">Signal</keyword>
<dbReference type="PROSITE" id="PS50847">
    <property type="entry name" value="GRAM_POS_ANCHORING"/>
    <property type="match status" value="1"/>
</dbReference>
<evidence type="ECO:0000256" key="7">
    <source>
        <dbReference type="SAM" id="SignalP"/>
    </source>
</evidence>
<organism evidence="9 10">
    <name type="scientific">Sinobaca qinghaiensis</name>
    <dbReference type="NCBI Taxonomy" id="342944"/>
    <lineage>
        <taxon>Bacteria</taxon>
        <taxon>Bacillati</taxon>
        <taxon>Bacillota</taxon>
        <taxon>Bacilli</taxon>
        <taxon>Bacillales</taxon>
        <taxon>Sporolactobacillaceae</taxon>
        <taxon>Sinobaca</taxon>
    </lineage>
</organism>
<proteinExistence type="predicted"/>
<feature type="signal peptide" evidence="7">
    <location>
        <begin position="1"/>
        <end position="23"/>
    </location>
</feature>
<keyword evidence="2" id="KW-0134">Cell wall</keyword>
<evidence type="ECO:0000256" key="5">
    <source>
        <dbReference type="ARBA" id="ARBA00023088"/>
    </source>
</evidence>
<keyword evidence="5" id="KW-0572">Peptidoglycan-anchor</keyword>
<sequence>MKLKRTLAGAMSVTFLLPTAAMAADHEETEMEPAMETSPASDLRSDLDYLLSEHFVLAVETMQKTYDEAPDAQETEDALYQNSKDMLPAIESVYGEEGAAEFDRIFTEHNDYTDDIVEAAKSGDEEARADAEEEVEEFVVEFSTFLAGATEDNLPQEAAEEAIRAHEMDVLSTFDSYVEGDYEAAYTSYREGFSRMFDISKALSGAIVTQMPEEFNNTSVDTPAADLRSDLNKLTAEHFALATYGMEKGVNQADDYDFVTWAEDQNTADFTAAISSIYGEEAGGQFAELWQPDHIDAQGQLVAAELEGDEEARTMALDHIDMFTQDFGAFLGAATEGNLPTEAAQEALRTHEAQVLSTFDNYNAEDYEASTADFREGYQFMFGVGEALGGAISAQNPDQFGGDENMMPEEMPQTGMGGTSNDGWMTALWASVTALVGGAAALFIRKKKNA</sequence>
<feature type="domain" description="Gram-positive cocci surface proteins LPxTG" evidence="8">
    <location>
        <begin position="411"/>
        <end position="450"/>
    </location>
</feature>
<evidence type="ECO:0000313" key="9">
    <source>
        <dbReference type="EMBL" id="RKD73596.1"/>
    </source>
</evidence>
<evidence type="ECO:0000256" key="4">
    <source>
        <dbReference type="ARBA" id="ARBA00022729"/>
    </source>
</evidence>